<proteinExistence type="inferred from homology"/>
<sequence length="543" mass="60081">MAPKSRIIIDTDPGVDDILALLLAFSAKPEELEVLLVSLTFGNIDVQNCLRNAVSLFHWIEKETAWRKENGLPEGFEALRAHKPLVAVGAEEPLADQLMMADYFHGIDGLGGIHSSHPHLTPEETWKSLFASALSSSDADTVAAAKEAQQPNALFTPSTQRSHLEILRLLRENEPNTISIVAVGPLTNCALAAAEDPETFLRAKEVIVMGGAIDETGNVQPPSPPKASTERPPPFNLIKRPETPLRAALNKRNQVSPVAEFNTYADSIAAARVYALTSALPESTMPPIPPASAGQEKEHLRPYPKNLSEKLKVVLFPLDITSKHELTRGQFDRSVSQHLAAGSPLATWTNAFVSSTFRKIESLSSSAADSVPETVALELHDPLCVWYALQPDSPLWKFAPGREDRKGLDGEEDWGEDIRIETSGQWTRGMCVVDRRERRLRKNDDGEGGEVPGDTGNWLSRKAGNRIKSGIGLRVTDVDFKEEMEMVFIRDRWPRFKCGSEEWPFSLQYFVRNGIVIQNYVIHRPPEKQQADESGGKKPTQPQ</sequence>
<dbReference type="InterPro" id="IPR023186">
    <property type="entry name" value="IUNH"/>
</dbReference>
<evidence type="ECO:0000313" key="6">
    <source>
        <dbReference type="EMBL" id="KAF4307211.1"/>
    </source>
</evidence>
<dbReference type="Proteomes" id="UP000572817">
    <property type="component" value="Unassembled WGS sequence"/>
</dbReference>
<dbReference type="GO" id="GO:0006152">
    <property type="term" value="P:purine nucleoside catabolic process"/>
    <property type="evidence" value="ECO:0007669"/>
    <property type="project" value="TreeGrafter"/>
</dbReference>
<evidence type="ECO:0000259" key="5">
    <source>
        <dbReference type="Pfam" id="PF01156"/>
    </source>
</evidence>
<dbReference type="AlphaFoldDB" id="A0A8H4N611"/>
<evidence type="ECO:0000256" key="3">
    <source>
        <dbReference type="ARBA" id="ARBA00023295"/>
    </source>
</evidence>
<comment type="similarity">
    <text evidence="1">Belongs to the IUNH family.</text>
</comment>
<feature type="compositionally biased region" description="Pro residues" evidence="4">
    <location>
        <begin position="221"/>
        <end position="235"/>
    </location>
</feature>
<dbReference type="PANTHER" id="PTHR12304">
    <property type="entry name" value="INOSINE-URIDINE PREFERRING NUCLEOSIDE HYDROLASE"/>
    <property type="match status" value="1"/>
</dbReference>
<keyword evidence="3" id="KW-0326">Glycosidase</keyword>
<evidence type="ECO:0000313" key="7">
    <source>
        <dbReference type="Proteomes" id="UP000572817"/>
    </source>
</evidence>
<keyword evidence="7" id="KW-1185">Reference proteome</keyword>
<accession>A0A8H4N611</accession>
<feature type="domain" description="Inosine/uridine-preferring nucleoside hydrolase" evidence="5">
    <location>
        <begin position="7"/>
        <end position="439"/>
    </location>
</feature>
<evidence type="ECO:0000256" key="4">
    <source>
        <dbReference type="SAM" id="MobiDB-lite"/>
    </source>
</evidence>
<dbReference type="Gene3D" id="3.90.245.10">
    <property type="entry name" value="Ribonucleoside hydrolase-like"/>
    <property type="match status" value="1"/>
</dbReference>
<comment type="caution">
    <text evidence="6">The sequence shown here is derived from an EMBL/GenBank/DDBJ whole genome shotgun (WGS) entry which is preliminary data.</text>
</comment>
<dbReference type="GO" id="GO:0005829">
    <property type="term" value="C:cytosol"/>
    <property type="evidence" value="ECO:0007669"/>
    <property type="project" value="TreeGrafter"/>
</dbReference>
<dbReference type="EMBL" id="WWBZ02000033">
    <property type="protein sequence ID" value="KAF4307211.1"/>
    <property type="molecule type" value="Genomic_DNA"/>
</dbReference>
<dbReference type="PANTHER" id="PTHR12304:SF56">
    <property type="entry name" value="HYDROLASE, PUTATIVE (AFU_ORTHOLOGUE AFUA_1G11790)-RELATED"/>
    <property type="match status" value="1"/>
</dbReference>
<evidence type="ECO:0000256" key="1">
    <source>
        <dbReference type="ARBA" id="ARBA00009176"/>
    </source>
</evidence>
<dbReference type="Pfam" id="PF01156">
    <property type="entry name" value="IU_nuc_hydro"/>
    <property type="match status" value="1"/>
</dbReference>
<dbReference type="GO" id="GO:0008477">
    <property type="term" value="F:purine nucleosidase activity"/>
    <property type="evidence" value="ECO:0007669"/>
    <property type="project" value="TreeGrafter"/>
</dbReference>
<organism evidence="6 7">
    <name type="scientific">Botryosphaeria dothidea</name>
    <dbReference type="NCBI Taxonomy" id="55169"/>
    <lineage>
        <taxon>Eukaryota</taxon>
        <taxon>Fungi</taxon>
        <taxon>Dikarya</taxon>
        <taxon>Ascomycota</taxon>
        <taxon>Pezizomycotina</taxon>
        <taxon>Dothideomycetes</taxon>
        <taxon>Dothideomycetes incertae sedis</taxon>
        <taxon>Botryosphaeriales</taxon>
        <taxon>Botryosphaeriaceae</taxon>
        <taxon>Botryosphaeria</taxon>
    </lineage>
</organism>
<dbReference type="InterPro" id="IPR036452">
    <property type="entry name" value="Ribo_hydro-like"/>
</dbReference>
<protein>
    <submittedName>
        <fullName evidence="6">Inosine-uridine preferring nucleoside hydrolase</fullName>
    </submittedName>
</protein>
<gene>
    <name evidence="6" type="ORF">GTA08_BOTSDO05050</name>
</gene>
<evidence type="ECO:0000256" key="2">
    <source>
        <dbReference type="ARBA" id="ARBA00022801"/>
    </source>
</evidence>
<dbReference type="InterPro" id="IPR001910">
    <property type="entry name" value="Inosine/uridine_hydrolase_dom"/>
</dbReference>
<name>A0A8H4N611_9PEZI</name>
<dbReference type="SUPFAM" id="SSF53590">
    <property type="entry name" value="Nucleoside hydrolase"/>
    <property type="match status" value="1"/>
</dbReference>
<reference evidence="6" key="1">
    <citation type="submission" date="2020-04" db="EMBL/GenBank/DDBJ databases">
        <title>Genome Assembly and Annotation of Botryosphaeria dothidea sdau 11-99, a Latent Pathogen of Apple Fruit Ring Rot in China.</title>
        <authorList>
            <person name="Yu C."/>
            <person name="Diao Y."/>
            <person name="Lu Q."/>
            <person name="Zhao J."/>
            <person name="Cui S."/>
            <person name="Peng C."/>
            <person name="He B."/>
            <person name="Liu H."/>
        </authorList>
    </citation>
    <scope>NUCLEOTIDE SEQUENCE [LARGE SCALE GENOMIC DNA]</scope>
    <source>
        <strain evidence="6">Sdau11-99</strain>
    </source>
</reference>
<feature type="region of interest" description="Disordered" evidence="4">
    <location>
        <begin position="214"/>
        <end position="237"/>
    </location>
</feature>
<dbReference type="OrthoDB" id="5783963at2759"/>
<keyword evidence="2 6" id="KW-0378">Hydrolase</keyword>